<comment type="caution">
    <text evidence="1">The sequence shown here is derived from an EMBL/GenBank/DDBJ whole genome shotgun (WGS) entry which is preliminary data.</text>
</comment>
<dbReference type="Pfam" id="PF12101">
    <property type="entry name" value="DUF3577"/>
    <property type="match status" value="1"/>
</dbReference>
<reference evidence="1 2" key="1">
    <citation type="submission" date="2011-08" db="EMBL/GenBank/DDBJ databases">
        <authorList>
            <person name="Weinstock G."/>
            <person name="Sodergren E."/>
            <person name="Clifton S."/>
            <person name="Fulton L."/>
            <person name="Fulton B."/>
            <person name="Courtney L."/>
            <person name="Fronick C."/>
            <person name="Harrison M."/>
            <person name="Strong C."/>
            <person name="Farmer C."/>
            <person name="Delahaunty K."/>
            <person name="Markovic C."/>
            <person name="Hall O."/>
            <person name="Minx P."/>
            <person name="Tomlinson C."/>
            <person name="Mitreva M."/>
            <person name="Hou S."/>
            <person name="Chen J."/>
            <person name="Wollam A."/>
            <person name="Pepin K.H."/>
            <person name="Johnson M."/>
            <person name="Bhonagiri V."/>
            <person name="Zhang X."/>
            <person name="Suruliraj S."/>
            <person name="Warren W."/>
            <person name="Chinwalla A."/>
            <person name="Mardis E.R."/>
            <person name="Wilson R.K."/>
        </authorList>
    </citation>
    <scope>NUCLEOTIDE SEQUENCE [LARGE SCALE GENOMIC DNA]</scope>
    <source>
        <strain evidence="1 2">F0432</strain>
    </source>
</reference>
<proteinExistence type="predicted"/>
<evidence type="ECO:0000313" key="2">
    <source>
        <dbReference type="Proteomes" id="UP000004750"/>
    </source>
</evidence>
<dbReference type="Proteomes" id="UP000004750">
    <property type="component" value="Unassembled WGS sequence"/>
</dbReference>
<organism evidence="1 2">
    <name type="scientific">Cardiobacterium valvarum F0432</name>
    <dbReference type="NCBI Taxonomy" id="797473"/>
    <lineage>
        <taxon>Bacteria</taxon>
        <taxon>Pseudomonadati</taxon>
        <taxon>Pseudomonadota</taxon>
        <taxon>Gammaproteobacteria</taxon>
        <taxon>Cardiobacteriales</taxon>
        <taxon>Cardiobacteriaceae</taxon>
        <taxon>Cardiobacterium</taxon>
    </lineage>
</organism>
<dbReference type="RefSeq" id="WP_006985758.1">
    <property type="nucleotide sequence ID" value="NZ_JH417935.1"/>
</dbReference>
<evidence type="ECO:0000313" key="1">
    <source>
        <dbReference type="EMBL" id="EHM53400.1"/>
    </source>
</evidence>
<dbReference type="HOGENOM" id="CLU_1037035_0_0_6"/>
<accession>G9ZG44</accession>
<protein>
    <submittedName>
        <fullName evidence="1">Uncharacterized protein</fullName>
    </submittedName>
</protein>
<name>G9ZG44_9GAMM</name>
<sequence length="268" mass="28787">MNATQLTTAGTKSSGFFDIVMYARAYINEIKIITPAKGPKYCALNASVLDVGCEGKTLYRSIDLIASGEQVKGVLRGLMPRWPQDRMNHSGPRWAADINIGSIRAEAYLKKDGNVGAVFKGRLINIRALRIADEQIVGDGWTDDIPPPTVVAPGFINQIDPEKGIIRFAAQDGKIGASETRNMTLSLAGEIPAISELIARGLIPRGYAHRATNPHLFANLAISGLFCEGFKGKDGKPAAALKGVLTEVRYLKANDNIIVSGQKKQAAA</sequence>
<dbReference type="STRING" id="797473.HMPREF9080_01758"/>
<dbReference type="InterPro" id="IPR021960">
    <property type="entry name" value="DUF3577"/>
</dbReference>
<dbReference type="AlphaFoldDB" id="G9ZG44"/>
<gene>
    <name evidence="1" type="ORF">HMPREF9080_01758</name>
</gene>
<dbReference type="EMBL" id="AGCM01000101">
    <property type="protein sequence ID" value="EHM53400.1"/>
    <property type="molecule type" value="Genomic_DNA"/>
</dbReference>